<dbReference type="SUPFAM" id="SSF53448">
    <property type="entry name" value="Nucleotide-diphospho-sugar transferases"/>
    <property type="match status" value="1"/>
</dbReference>
<dbReference type="PANTHER" id="PTHR48090">
    <property type="entry name" value="UNDECAPRENYL-PHOSPHATE 4-DEOXY-4-FORMAMIDO-L-ARABINOSE TRANSFERASE-RELATED"/>
    <property type="match status" value="1"/>
</dbReference>
<dbReference type="InterPro" id="IPR001173">
    <property type="entry name" value="Glyco_trans_2-like"/>
</dbReference>
<dbReference type="InterPro" id="IPR050256">
    <property type="entry name" value="Glycosyltransferase_2"/>
</dbReference>
<evidence type="ECO:0000313" key="3">
    <source>
        <dbReference type="Proteomes" id="UP000309676"/>
    </source>
</evidence>
<dbReference type="CDD" id="cd04179">
    <property type="entry name" value="DPM_DPG-synthase_like"/>
    <property type="match status" value="1"/>
</dbReference>
<dbReference type="Pfam" id="PF00535">
    <property type="entry name" value="Glycos_transf_2"/>
    <property type="match status" value="1"/>
</dbReference>
<dbReference type="EMBL" id="VCIW01000009">
    <property type="protein sequence ID" value="TLS51378.1"/>
    <property type="molecule type" value="Genomic_DNA"/>
</dbReference>
<reference evidence="2 3" key="1">
    <citation type="submission" date="2019-05" db="EMBL/GenBank/DDBJ databases">
        <authorList>
            <person name="Narsing Rao M.P."/>
            <person name="Li W.J."/>
        </authorList>
    </citation>
    <scope>NUCLEOTIDE SEQUENCE [LARGE SCALE GENOMIC DNA]</scope>
    <source>
        <strain evidence="2 3">SYSU_K30003</strain>
    </source>
</reference>
<keyword evidence="3" id="KW-1185">Reference proteome</keyword>
<keyword evidence="2" id="KW-0808">Transferase</keyword>
<organism evidence="2 3">
    <name type="scientific">Paenibacillus antri</name>
    <dbReference type="NCBI Taxonomy" id="2582848"/>
    <lineage>
        <taxon>Bacteria</taxon>
        <taxon>Bacillati</taxon>
        <taxon>Bacillota</taxon>
        <taxon>Bacilli</taxon>
        <taxon>Bacillales</taxon>
        <taxon>Paenibacillaceae</taxon>
        <taxon>Paenibacillus</taxon>
    </lineage>
</organism>
<dbReference type="PANTHER" id="PTHR48090:SF7">
    <property type="entry name" value="RFBJ PROTEIN"/>
    <property type="match status" value="1"/>
</dbReference>
<accession>A0A5R9GDD6</accession>
<evidence type="ECO:0000259" key="1">
    <source>
        <dbReference type="Pfam" id="PF00535"/>
    </source>
</evidence>
<protein>
    <submittedName>
        <fullName evidence="2">Glycosyltransferase family 2 protein</fullName>
    </submittedName>
</protein>
<dbReference type="InterPro" id="IPR029044">
    <property type="entry name" value="Nucleotide-diphossugar_trans"/>
</dbReference>
<sequence length="238" mass="26074">MKHIVVFLPAYNEAESLPDVLPRIPRDGVAGAKVTTLVVDDGSTDATSAVASACGADLVLRMPRNRGLGAAVREGLAEAVRLGADVGVMIDADNEYPPESIPALVAPILRGEADYVLGSRFAGTIRGMKRHRRLGNYAFTWLQRALLAAVGRPVTLTDGQSGMRAFSREAMLHAEIIHDYNYAQVVTLNLVRKGFRLAEVPIPYQVRTKGESFIKLRAYARKVLPAIWREMRRKAAPR</sequence>
<feature type="domain" description="Glycosyltransferase 2-like" evidence="1">
    <location>
        <begin position="6"/>
        <end position="170"/>
    </location>
</feature>
<evidence type="ECO:0000313" key="2">
    <source>
        <dbReference type="EMBL" id="TLS51378.1"/>
    </source>
</evidence>
<name>A0A5R9GDD6_9BACL</name>
<dbReference type="Proteomes" id="UP000309676">
    <property type="component" value="Unassembled WGS sequence"/>
</dbReference>
<dbReference type="GO" id="GO:0016740">
    <property type="term" value="F:transferase activity"/>
    <property type="evidence" value="ECO:0007669"/>
    <property type="project" value="UniProtKB-KW"/>
</dbReference>
<comment type="caution">
    <text evidence="2">The sequence shown here is derived from an EMBL/GenBank/DDBJ whole genome shotgun (WGS) entry which is preliminary data.</text>
</comment>
<dbReference type="Gene3D" id="3.90.550.10">
    <property type="entry name" value="Spore Coat Polysaccharide Biosynthesis Protein SpsA, Chain A"/>
    <property type="match status" value="1"/>
</dbReference>
<dbReference type="AlphaFoldDB" id="A0A5R9GDD6"/>
<dbReference type="OrthoDB" id="9810303at2"/>
<dbReference type="RefSeq" id="WP_138194990.1">
    <property type="nucleotide sequence ID" value="NZ_VCIW01000009.1"/>
</dbReference>
<proteinExistence type="predicted"/>
<gene>
    <name evidence="2" type="ORF">FE782_14795</name>
</gene>